<keyword evidence="1" id="KW-0812">Transmembrane</keyword>
<dbReference type="Proteomes" id="UP001468345">
    <property type="component" value="Chromosome"/>
</dbReference>
<evidence type="ECO:0000313" key="2">
    <source>
        <dbReference type="EMBL" id="WZG10430.1"/>
    </source>
</evidence>
<sequence length="197" mass="23135">MTNSDTFSLIAIFISAFALFKILWQERKHLKIEIHEALIFKDPKKFDIFISFMNLSKLPIGVNQIAVYDSRVKNSIFFNNEVKHNQIFKDIGTTEILYTVEGKCNFNSILYNNSLPINIEPYSSIKDIIRLDFSNGISDEEINNFKLNHNTLHVKISTTRGIFWRKISMDNISAYDEPMEFYKKYKHHKKLSNKNID</sequence>
<protein>
    <submittedName>
        <fullName evidence="2">Uncharacterized protein</fullName>
    </submittedName>
</protein>
<organism evidence="2 3">
    <name type="scientific">Staphylococcus casei</name>
    <dbReference type="NCBI Taxonomy" id="201828"/>
    <lineage>
        <taxon>Bacteria</taxon>
        <taxon>Bacillati</taxon>
        <taxon>Bacillota</taxon>
        <taxon>Bacilli</taxon>
        <taxon>Bacillales</taxon>
        <taxon>Staphylococcaceae</taxon>
        <taxon>Staphylococcus</taxon>
    </lineage>
</organism>
<dbReference type="RefSeq" id="WP_101105279.1">
    <property type="nucleotide sequence ID" value="NZ_CP133006.1"/>
</dbReference>
<keyword evidence="1" id="KW-0472">Membrane</keyword>
<name>A0ABZ2WF07_9STAP</name>
<dbReference type="EMBL" id="CP133006">
    <property type="protein sequence ID" value="WZG10430.1"/>
    <property type="molecule type" value="Genomic_DNA"/>
</dbReference>
<evidence type="ECO:0000313" key="3">
    <source>
        <dbReference type="Proteomes" id="UP001468345"/>
    </source>
</evidence>
<reference evidence="2 3" key="1">
    <citation type="journal article" date="2024" name="ISME J.">
        <title>Staphylococcus epidermidis bacteriocin A37 kills natural competitors with a unique mechanism of action.</title>
        <authorList>
            <person name="Puls J.S."/>
            <person name="Winnerling B."/>
            <person name="Power J.J."/>
            <person name="Kruger A.M."/>
            <person name="Brajtenbach D."/>
            <person name="Johnson M."/>
            <person name="Bilici K."/>
            <person name="Camus L."/>
            <person name="Fliesswasser T."/>
            <person name="Schneider T."/>
            <person name="Sahl H.G."/>
            <person name="Ghosal D."/>
            <person name="Kubitscheck U."/>
            <person name="Heilbronner S."/>
            <person name="Grein F."/>
        </authorList>
    </citation>
    <scope>NUCLEOTIDE SEQUENCE [LARGE SCALE GENOMIC DNA]</scope>
    <source>
        <strain evidence="2 3">SCK7</strain>
    </source>
</reference>
<gene>
    <name evidence="2" type="ORF">SHJJP9002_002448</name>
</gene>
<accession>A0ABZ2WF07</accession>
<proteinExistence type="predicted"/>
<evidence type="ECO:0000256" key="1">
    <source>
        <dbReference type="SAM" id="Phobius"/>
    </source>
</evidence>
<keyword evidence="3" id="KW-1185">Reference proteome</keyword>
<feature type="transmembrane region" description="Helical" evidence="1">
    <location>
        <begin position="6"/>
        <end position="24"/>
    </location>
</feature>
<keyword evidence="1" id="KW-1133">Transmembrane helix</keyword>